<feature type="domain" description="Formamidopyrimidine-DNA glycosylase catalytic" evidence="10">
    <location>
        <begin position="2"/>
        <end position="163"/>
    </location>
</feature>
<dbReference type="InterPro" id="IPR012319">
    <property type="entry name" value="FPG_cat"/>
</dbReference>
<keyword evidence="5" id="KW-0238">DNA-binding</keyword>
<keyword evidence="3" id="KW-0227">DNA damage</keyword>
<evidence type="ECO:0000256" key="9">
    <source>
        <dbReference type="ARBA" id="ARBA00023295"/>
    </source>
</evidence>
<dbReference type="PANTHER" id="PTHR22993">
    <property type="entry name" value="FORMAMIDOPYRIMIDINE-DNA GLYCOSYLASE"/>
    <property type="match status" value="1"/>
</dbReference>
<evidence type="ECO:0000256" key="6">
    <source>
        <dbReference type="ARBA" id="ARBA00023204"/>
    </source>
</evidence>
<dbReference type="Pfam" id="PF06831">
    <property type="entry name" value="H2TH"/>
    <property type="match status" value="1"/>
</dbReference>
<dbReference type="SMART" id="SM01232">
    <property type="entry name" value="H2TH"/>
    <property type="match status" value="1"/>
</dbReference>
<dbReference type="EMBL" id="AOGT01000311">
    <property type="protein sequence ID" value="EMG50287.1"/>
    <property type="molecule type" value="Genomic_DNA"/>
</dbReference>
<dbReference type="InterPro" id="IPR010979">
    <property type="entry name" value="Ribosomal_uS13-like_H2TH"/>
</dbReference>
<dbReference type="PROSITE" id="PS51068">
    <property type="entry name" value="FPG_CAT"/>
    <property type="match status" value="1"/>
</dbReference>
<dbReference type="STRING" id="1245528.M3HRV9"/>
<keyword evidence="9" id="KW-0326">Glycosidase</keyword>
<dbReference type="GO" id="GO:0008270">
    <property type="term" value="F:zinc ion binding"/>
    <property type="evidence" value="ECO:0007669"/>
    <property type="project" value="InterPro"/>
</dbReference>
<dbReference type="Pfam" id="PF01149">
    <property type="entry name" value="Fapy_DNA_glyco"/>
    <property type="match status" value="1"/>
</dbReference>
<reference evidence="11 12" key="1">
    <citation type="submission" date="2013-02" db="EMBL/GenBank/DDBJ databases">
        <title>Genome sequence of Candida maltosa Xu316, a potential industrial strain for xylitol and ethanol production.</title>
        <authorList>
            <person name="Yu J."/>
            <person name="Wang Q."/>
            <person name="Geng X."/>
            <person name="Bao W."/>
            <person name="He P."/>
            <person name="Cai J."/>
        </authorList>
    </citation>
    <scope>NUCLEOTIDE SEQUENCE [LARGE SCALE GENOMIC DNA]</scope>
    <source>
        <strain evidence="12">Xu316</strain>
    </source>
</reference>
<sequence length="366" mass="41679">MPEVAEVAHVCALLRRNVLGYTISKVNLNHDPLLFPVLKDSPNPEKELKELKSSLTDSVINSVGRHGKYFWIRLNNNRVLLMHFGMTGMVKLHNVKSHLIMMEGGGDKKALAKLKKAENGDHKEDDANEEEQEWPPRFSKFNMELTKNNHTIELAFVDARRLGRVRLLSGDEIETDEGLLNTRPLNALGPDYSKPEVLPKKIKPFVFGDPDPDHHGRPRLSVLDFNKLILSKKKPIKSLLLDQAFFAGVGNWVADEIVFQARIHPNEVISSKLPYDLETIHPVIQKLYDSLIGICEEAVKVEGDVSQFPKDWLMLYRWGKGRKEKRKTPQGYVLDHVTIGGRTSCYCPDLQKMIKVESHSKRQKKA</sequence>
<dbReference type="OMA" id="EKFPEHW"/>
<dbReference type="Gene3D" id="1.10.8.50">
    <property type="match status" value="1"/>
</dbReference>
<dbReference type="GO" id="GO:0006284">
    <property type="term" value="P:base-excision repair"/>
    <property type="evidence" value="ECO:0007669"/>
    <property type="project" value="InterPro"/>
</dbReference>
<accession>M3HRV9</accession>
<dbReference type="OrthoDB" id="444592at2759"/>
<name>M3HRV9_CANMX</name>
<dbReference type="SUPFAM" id="SSF46946">
    <property type="entry name" value="S13-like H2TH domain"/>
    <property type="match status" value="1"/>
</dbReference>
<keyword evidence="4" id="KW-0378">Hydrolase</keyword>
<dbReference type="Gene3D" id="3.20.190.10">
    <property type="entry name" value="MutM-like, N-terminal"/>
    <property type="match status" value="1"/>
</dbReference>
<dbReference type="SUPFAM" id="SSF81624">
    <property type="entry name" value="N-terminal domain of MutM-like DNA repair proteins"/>
    <property type="match status" value="1"/>
</dbReference>
<protein>
    <submittedName>
        <fullName evidence="11">Formamidopyrimidine-DNA glycosylase, putative</fullName>
    </submittedName>
</protein>
<dbReference type="GO" id="GO:0008534">
    <property type="term" value="F:oxidized purine nucleobase lesion DNA N-glycosylase activity"/>
    <property type="evidence" value="ECO:0007669"/>
    <property type="project" value="UniProtKB-EC"/>
</dbReference>
<evidence type="ECO:0000256" key="8">
    <source>
        <dbReference type="ARBA" id="ARBA00023268"/>
    </source>
</evidence>
<evidence type="ECO:0000256" key="4">
    <source>
        <dbReference type="ARBA" id="ARBA00022801"/>
    </source>
</evidence>
<dbReference type="GO" id="GO:0005634">
    <property type="term" value="C:nucleus"/>
    <property type="evidence" value="ECO:0007669"/>
    <property type="project" value="TreeGrafter"/>
</dbReference>
<keyword evidence="7" id="KW-0456">Lyase</keyword>
<dbReference type="FunFam" id="1.10.8.50:FF:000009">
    <property type="entry name" value="Formamidopyrimidine-DNA glycosylase"/>
    <property type="match status" value="1"/>
</dbReference>
<gene>
    <name evidence="11" type="ORF">G210_4675</name>
</gene>
<evidence type="ECO:0000256" key="5">
    <source>
        <dbReference type="ARBA" id="ARBA00023125"/>
    </source>
</evidence>
<proteinExistence type="inferred from homology"/>
<dbReference type="AlphaFoldDB" id="M3HRV9"/>
<dbReference type="CDD" id="cd08972">
    <property type="entry name" value="PF_Nei_N"/>
    <property type="match status" value="1"/>
</dbReference>
<keyword evidence="6" id="KW-0234">DNA repair</keyword>
<evidence type="ECO:0000256" key="3">
    <source>
        <dbReference type="ARBA" id="ARBA00022763"/>
    </source>
</evidence>
<dbReference type="GO" id="GO:0003906">
    <property type="term" value="F:DNA-(apurinic or apyrimidinic site) endonuclease activity"/>
    <property type="evidence" value="ECO:0007669"/>
    <property type="project" value="InterPro"/>
</dbReference>
<evidence type="ECO:0000313" key="11">
    <source>
        <dbReference type="EMBL" id="EMG50287.1"/>
    </source>
</evidence>
<dbReference type="Proteomes" id="UP000011777">
    <property type="component" value="Unassembled WGS sequence"/>
</dbReference>
<dbReference type="GO" id="GO:0016829">
    <property type="term" value="F:lyase activity"/>
    <property type="evidence" value="ECO:0007669"/>
    <property type="project" value="UniProtKB-KW"/>
</dbReference>
<evidence type="ECO:0000256" key="7">
    <source>
        <dbReference type="ARBA" id="ARBA00023239"/>
    </source>
</evidence>
<organism evidence="11 12">
    <name type="scientific">Candida maltosa (strain Xu316)</name>
    <name type="common">Yeast</name>
    <dbReference type="NCBI Taxonomy" id="1245528"/>
    <lineage>
        <taxon>Eukaryota</taxon>
        <taxon>Fungi</taxon>
        <taxon>Dikarya</taxon>
        <taxon>Ascomycota</taxon>
        <taxon>Saccharomycotina</taxon>
        <taxon>Pichiomycetes</taxon>
        <taxon>Debaryomycetaceae</taxon>
        <taxon>Candida/Lodderomyces clade</taxon>
        <taxon>Candida</taxon>
    </lineage>
</organism>
<comment type="caution">
    <text evidence="11">The sequence shown here is derived from an EMBL/GenBank/DDBJ whole genome shotgun (WGS) entry which is preliminary data.</text>
</comment>
<comment type="similarity">
    <text evidence="2">Belongs to the FPG family.</text>
</comment>
<evidence type="ECO:0000256" key="1">
    <source>
        <dbReference type="ARBA" id="ARBA00001668"/>
    </source>
</evidence>
<evidence type="ECO:0000259" key="10">
    <source>
        <dbReference type="PROSITE" id="PS51068"/>
    </source>
</evidence>
<evidence type="ECO:0000313" key="12">
    <source>
        <dbReference type="Proteomes" id="UP000011777"/>
    </source>
</evidence>
<dbReference type="HOGENOM" id="CLU_038423_0_3_1"/>
<keyword evidence="8" id="KW-0511">Multifunctional enzyme</keyword>
<dbReference type="GO" id="GO:0003684">
    <property type="term" value="F:damaged DNA binding"/>
    <property type="evidence" value="ECO:0007669"/>
    <property type="project" value="InterPro"/>
</dbReference>
<comment type="catalytic activity">
    <reaction evidence="1">
        <text>Hydrolysis of DNA containing ring-opened 7-methylguanine residues, releasing 2,6-diamino-4-hydroxy-5-(N-methyl)formamidopyrimidine.</text>
        <dbReference type="EC" id="3.2.2.23"/>
    </reaction>
</comment>
<dbReference type="SMART" id="SM00898">
    <property type="entry name" value="Fapy_DNA_glyco"/>
    <property type="match status" value="1"/>
</dbReference>
<dbReference type="InterPro" id="IPR015886">
    <property type="entry name" value="H2TH_FPG"/>
</dbReference>
<dbReference type="PANTHER" id="PTHR22993:SF9">
    <property type="entry name" value="FORMAMIDOPYRIMIDINE-DNA GLYCOSYLASE"/>
    <property type="match status" value="1"/>
</dbReference>
<dbReference type="eggNOG" id="ENOG502QVDB">
    <property type="taxonomic scope" value="Eukaryota"/>
</dbReference>
<dbReference type="InterPro" id="IPR035937">
    <property type="entry name" value="FPG_N"/>
</dbReference>
<evidence type="ECO:0000256" key="2">
    <source>
        <dbReference type="ARBA" id="ARBA00009409"/>
    </source>
</evidence>
<keyword evidence="12" id="KW-1185">Reference proteome</keyword>